<organism evidence="1 2">
    <name type="scientific">Blautia obeum</name>
    <dbReference type="NCBI Taxonomy" id="40520"/>
    <lineage>
        <taxon>Bacteria</taxon>
        <taxon>Bacillati</taxon>
        <taxon>Bacillota</taxon>
        <taxon>Clostridia</taxon>
        <taxon>Lachnospirales</taxon>
        <taxon>Lachnospiraceae</taxon>
        <taxon>Blautia</taxon>
    </lineage>
</organism>
<dbReference type="Proteomes" id="UP000283745">
    <property type="component" value="Unassembled WGS sequence"/>
</dbReference>
<sequence length="405" mass="46532">MLVKVSTLAYWGLILTVLLSENFLSLIGPDQRIMGVPIIDSVLIITVIWIIAVTQHYKNTNEVKYRFKWIMIFSVFLVFLSSIQSYRLYGQGIGLGIRPQRYFLVFALSYFPIRKLMGNEILAYEKIEKLIYKVGIAEIILYLGQFILRNMVTFLAVKKNNVYSSTRYYISTILLCLLIFICLDKIFHKEKIIFNSFVILAAMLVILAVGKMRLNFISVAAAIMIGVLLWRKGGSVKMLFVILGVVFAVMISNTEVIQSILPAINRTGKIDTLAIRDIGREFYLQTVYEHPILGAGYINTQWHPAYVAARAGEGISWVDNGVFGIVFFYGGIGFLWIIAIFGKIYKYAYKLLKNGVYLFFVMPLYWIIGCMNEAHWYWSNFLILVVFMCLLEQVMDSYEEAQNEF</sequence>
<gene>
    <name evidence="1" type="ORF">DW740_01245</name>
</gene>
<reference evidence="1 2" key="1">
    <citation type="submission" date="2018-08" db="EMBL/GenBank/DDBJ databases">
        <title>A genome reference for cultivated species of the human gut microbiota.</title>
        <authorList>
            <person name="Zou Y."/>
            <person name="Xue W."/>
            <person name="Luo G."/>
        </authorList>
    </citation>
    <scope>NUCLEOTIDE SEQUENCE [LARGE SCALE GENOMIC DNA]</scope>
    <source>
        <strain evidence="1 2">AM28-23</strain>
    </source>
</reference>
<accession>A0A414JBK3</accession>
<protein>
    <submittedName>
        <fullName evidence="1">Uncharacterized protein</fullName>
    </submittedName>
</protein>
<comment type="caution">
    <text evidence="1">The sequence shown here is derived from an EMBL/GenBank/DDBJ whole genome shotgun (WGS) entry which is preliminary data.</text>
</comment>
<evidence type="ECO:0000313" key="2">
    <source>
        <dbReference type="Proteomes" id="UP000283745"/>
    </source>
</evidence>
<proteinExistence type="predicted"/>
<evidence type="ECO:0000313" key="1">
    <source>
        <dbReference type="EMBL" id="RHE41959.1"/>
    </source>
</evidence>
<name>A0A414JBK3_9FIRM</name>
<dbReference type="AlphaFoldDB" id="A0A414JBK3"/>
<dbReference type="RefSeq" id="WP_118039484.1">
    <property type="nucleotide sequence ID" value="NZ_CABJFK010000001.1"/>
</dbReference>
<dbReference type="EMBL" id="QSKF01000001">
    <property type="protein sequence ID" value="RHE41959.1"/>
    <property type="molecule type" value="Genomic_DNA"/>
</dbReference>